<dbReference type="Proteomes" id="UP000235584">
    <property type="component" value="Chromosome"/>
</dbReference>
<dbReference type="EMBL" id="CP025704">
    <property type="protein sequence ID" value="AUN97349.1"/>
    <property type="molecule type" value="Genomic_DNA"/>
</dbReference>
<organism evidence="3 4">
    <name type="scientific">Bacteriovorax stolpii</name>
    <name type="common">Bdellovibrio stolpii</name>
    <dbReference type="NCBI Taxonomy" id="960"/>
    <lineage>
        <taxon>Bacteria</taxon>
        <taxon>Pseudomonadati</taxon>
        <taxon>Bdellovibrionota</taxon>
        <taxon>Bacteriovoracia</taxon>
        <taxon>Bacteriovoracales</taxon>
        <taxon>Bacteriovoracaceae</taxon>
        <taxon>Bacteriovorax</taxon>
    </lineage>
</organism>
<dbReference type="AlphaFoldDB" id="A0A2K9NPA4"/>
<evidence type="ECO:0000313" key="4">
    <source>
        <dbReference type="Proteomes" id="UP000235584"/>
    </source>
</evidence>
<dbReference type="Gene3D" id="2.40.420.20">
    <property type="match status" value="1"/>
</dbReference>
<evidence type="ECO:0000256" key="1">
    <source>
        <dbReference type="ARBA" id="ARBA00004196"/>
    </source>
</evidence>
<accession>A0A2K9NPA4</accession>
<keyword evidence="2" id="KW-0175">Coiled coil</keyword>
<dbReference type="OrthoDB" id="9784484at2"/>
<gene>
    <name evidence="3" type="ORF">C0V70_04330</name>
</gene>
<dbReference type="Gene3D" id="2.40.30.170">
    <property type="match status" value="1"/>
</dbReference>
<dbReference type="PANTHER" id="PTHR32347">
    <property type="entry name" value="EFFLUX SYSTEM COMPONENT YKNX-RELATED"/>
    <property type="match status" value="1"/>
</dbReference>
<sequence>MGMGGLLRRTLTCSKDDHFLQEENINHKNSLKSVLLCSKPLLERISKRMKIVITLCLSLFIVSCAKETMAPTRGDIVEAVYGLGTVKSEENFSAKVAITSSVVEYYVSEGQDISKGQKLLKTDQGAVIHSPFNGRVTDIPFSIKENIFPQATILSVANLKKLYLTVSLEQQAIMRIRPGLNAEVSFEFFRNKKLPGKITSIFTASDQFIAKVELEEWPDGVLPGMTADVAIEVARKKDALLVPTSAIINGNLIIKRDGKKTKLPVKIGLTDLEKTEILSPQLELSDEVIIP</sequence>
<proteinExistence type="predicted"/>
<dbReference type="KEGG" id="bsto:C0V70_04330"/>
<name>A0A2K9NPA4_BACTC</name>
<keyword evidence="4" id="KW-1185">Reference proteome</keyword>
<protein>
    <submittedName>
        <fullName evidence="3">Secretion protein HlyD</fullName>
    </submittedName>
</protein>
<comment type="subcellular location">
    <subcellularLocation>
        <location evidence="1">Cell envelope</location>
    </subcellularLocation>
</comment>
<evidence type="ECO:0000256" key="2">
    <source>
        <dbReference type="ARBA" id="ARBA00023054"/>
    </source>
</evidence>
<dbReference type="GO" id="GO:0030313">
    <property type="term" value="C:cell envelope"/>
    <property type="evidence" value="ECO:0007669"/>
    <property type="project" value="UniProtKB-SubCell"/>
</dbReference>
<reference evidence="3 4" key="1">
    <citation type="submission" date="2018-01" db="EMBL/GenBank/DDBJ databases">
        <title>Complete genome sequence of Bacteriovorax stolpii DSM12778.</title>
        <authorList>
            <person name="Tang B."/>
            <person name="Chang J."/>
        </authorList>
    </citation>
    <scope>NUCLEOTIDE SEQUENCE [LARGE SCALE GENOMIC DNA]</scope>
    <source>
        <strain evidence="3 4">DSM 12778</strain>
    </source>
</reference>
<evidence type="ECO:0000313" key="3">
    <source>
        <dbReference type="EMBL" id="AUN97349.1"/>
    </source>
</evidence>
<dbReference type="InterPro" id="IPR050465">
    <property type="entry name" value="UPF0194_transport"/>
</dbReference>